<protein>
    <submittedName>
        <fullName evidence="1">Uncharacterized protein</fullName>
    </submittedName>
</protein>
<accession>A0A2S8FRF7</accession>
<dbReference type="OrthoDB" id="5879561at2"/>
<dbReference type="Proteomes" id="UP000238322">
    <property type="component" value="Unassembled WGS sequence"/>
</dbReference>
<dbReference type="RefSeq" id="WP_105330165.1">
    <property type="nucleotide sequence ID" value="NZ_PUHY01000010.1"/>
</dbReference>
<organism evidence="1 2">
    <name type="scientific">Blastopirellula marina</name>
    <dbReference type="NCBI Taxonomy" id="124"/>
    <lineage>
        <taxon>Bacteria</taxon>
        <taxon>Pseudomonadati</taxon>
        <taxon>Planctomycetota</taxon>
        <taxon>Planctomycetia</taxon>
        <taxon>Pirellulales</taxon>
        <taxon>Pirellulaceae</taxon>
        <taxon>Blastopirellula</taxon>
    </lineage>
</organism>
<gene>
    <name evidence="1" type="ORF">C5Y83_13010</name>
</gene>
<name>A0A2S8FRF7_9BACT</name>
<sequence>MMFCVLEPEFAGPLGPRKVVNQSVHPPEVSSLHIEFDMEAWRGDDLLEAYPCFLVTENLRRVIEKFAKGGFQFDSLRQTRLGPPRKLQPFQPLPQLWWLKVTGQAGLDEIGLAENHCLVVDEQVVFEMKRHCQLNNCNIYPFV</sequence>
<dbReference type="AlphaFoldDB" id="A0A2S8FRF7"/>
<reference evidence="1 2" key="1">
    <citation type="submission" date="2018-02" db="EMBL/GenBank/DDBJ databases">
        <title>Comparative genomes isolates from brazilian mangrove.</title>
        <authorList>
            <person name="Araujo J.E."/>
            <person name="Taketani R.G."/>
            <person name="Silva M.C.P."/>
            <person name="Loureco M.V."/>
            <person name="Andreote F.D."/>
        </authorList>
    </citation>
    <scope>NUCLEOTIDE SEQUENCE [LARGE SCALE GENOMIC DNA]</scope>
    <source>
        <strain evidence="1 2">Hex-1 MGV</strain>
    </source>
</reference>
<dbReference type="EMBL" id="PUHY01000010">
    <property type="protein sequence ID" value="PQO34434.1"/>
    <property type="molecule type" value="Genomic_DNA"/>
</dbReference>
<evidence type="ECO:0000313" key="1">
    <source>
        <dbReference type="EMBL" id="PQO34434.1"/>
    </source>
</evidence>
<comment type="caution">
    <text evidence="1">The sequence shown here is derived from an EMBL/GenBank/DDBJ whole genome shotgun (WGS) entry which is preliminary data.</text>
</comment>
<proteinExistence type="predicted"/>
<evidence type="ECO:0000313" key="2">
    <source>
        <dbReference type="Proteomes" id="UP000238322"/>
    </source>
</evidence>